<gene>
    <name evidence="3" type="ORF">TPC1_30283</name>
</gene>
<feature type="coiled-coil region" evidence="1">
    <location>
        <begin position="528"/>
        <end position="558"/>
    </location>
</feature>
<evidence type="ECO:0000256" key="1">
    <source>
        <dbReference type="SAM" id="Coils"/>
    </source>
</evidence>
<feature type="compositionally biased region" description="Polar residues" evidence="2">
    <location>
        <begin position="387"/>
        <end position="397"/>
    </location>
</feature>
<accession>A0A146JZV2</accession>
<feature type="region of interest" description="Disordered" evidence="2">
    <location>
        <begin position="490"/>
        <end position="513"/>
    </location>
</feature>
<feature type="region of interest" description="Disordered" evidence="2">
    <location>
        <begin position="455"/>
        <end position="477"/>
    </location>
</feature>
<proteinExistence type="predicted"/>
<dbReference type="AlphaFoldDB" id="A0A146JZV2"/>
<organism evidence="3">
    <name type="scientific">Trepomonas sp. PC1</name>
    <dbReference type="NCBI Taxonomy" id="1076344"/>
    <lineage>
        <taxon>Eukaryota</taxon>
        <taxon>Metamonada</taxon>
        <taxon>Diplomonadida</taxon>
        <taxon>Hexamitidae</taxon>
        <taxon>Hexamitinae</taxon>
        <taxon>Trepomonas</taxon>
    </lineage>
</organism>
<feature type="compositionally biased region" description="Polar residues" evidence="2">
    <location>
        <begin position="286"/>
        <end position="311"/>
    </location>
</feature>
<reference evidence="3" key="1">
    <citation type="submission" date="2015-07" db="EMBL/GenBank/DDBJ databases">
        <title>Adaptation to a free-living lifestyle via gene acquisitions in the diplomonad Trepomonas sp. PC1.</title>
        <authorList>
            <person name="Xu F."/>
            <person name="Jerlstrom-Hultqvist J."/>
            <person name="Kolisko M."/>
            <person name="Simpson A.G.B."/>
            <person name="Roger A.J."/>
            <person name="Svard S.G."/>
            <person name="Andersson J.O."/>
        </authorList>
    </citation>
    <scope>NUCLEOTIDE SEQUENCE</scope>
    <source>
        <strain evidence="3">PC1</strain>
    </source>
</reference>
<feature type="region of interest" description="Disordered" evidence="2">
    <location>
        <begin position="381"/>
        <end position="406"/>
    </location>
</feature>
<evidence type="ECO:0000313" key="3">
    <source>
        <dbReference type="EMBL" id="JAP90222.1"/>
    </source>
</evidence>
<keyword evidence="1" id="KW-0175">Coiled coil</keyword>
<name>A0A146JZV2_9EUKA</name>
<sequence>RLKEEIKDFGAIVADYEGQIQSQKIIISELKMQIKSQNFEHAQEIADLKAQFEQKIEEIGVQQMKQNQMQQKESDYQRKIIEQLQTENMKLINQVQSQNSELDASKMRLSQSQEQLSLLAKTQTESQKEIQLLKQKSESHLDKFKQLEPQKEEFDFSNLKQIYKPDEAPIINQIELENEKITLQNDIQAPQQELAKINQEEWGNGLEILENEQNFDKEQKSMESYSEQSQLSFKENKSIENKQTNLELSPIPHQREEIQNVEINQNQTQKIEPVPLLKNIAKKSVQKTQDQSNVQNPLQTRNEQNLGETNFYNCPESELQKQDSLSQFHKIEYTAGKKPSKQKQRDIQINDLSPQNFNQNPKNSIVDRELNTSFEQTINKNDVCEPSCQNTQQNKQSQNEDRRPQMTQYASQNNVNQNKKLLLSSQDQQKNPIVAISSQLPKNFICPHCKKQIKPSLQQSEPKTNNLQLDAAPPPKSKHQMRASFLQTFQRQEAKQPPRKLSQLEKPNNSKEDINLVDTSEIVSQSQFRELKNQTKTLQQQQKRINQLEFQLSNQKMLQQQQNRSISTLKSQTAQRSVKIVDNLPKIHSYFLNYFQIDLNSDLDTVLVQFQNYIRQSHAQLKQHFIDQLQSENKKTLLDYAESLFFEQISRKTVACQAGQVDFSQNHQLFISIRKLNNFYKANRQKIYLSEKGLNFNQTVNRLSYVRKFLNTAYNQREQINMMTQRGIEGKSVVNVVDLGMQ</sequence>
<evidence type="ECO:0000256" key="2">
    <source>
        <dbReference type="SAM" id="MobiDB-lite"/>
    </source>
</evidence>
<feature type="region of interest" description="Disordered" evidence="2">
    <location>
        <begin position="283"/>
        <end position="311"/>
    </location>
</feature>
<feature type="coiled-coil region" evidence="1">
    <location>
        <begin position="81"/>
        <end position="115"/>
    </location>
</feature>
<feature type="compositionally biased region" description="Polar residues" evidence="2">
    <location>
        <begin position="455"/>
        <end position="468"/>
    </location>
</feature>
<dbReference type="EMBL" id="GDID01006384">
    <property type="protein sequence ID" value="JAP90222.1"/>
    <property type="molecule type" value="Transcribed_RNA"/>
</dbReference>
<feature type="non-terminal residue" evidence="3">
    <location>
        <position position="1"/>
    </location>
</feature>
<protein>
    <submittedName>
        <fullName evidence="3">Uncharacterized protein</fullName>
    </submittedName>
</protein>